<keyword evidence="1" id="KW-1133">Transmembrane helix</keyword>
<comment type="caution">
    <text evidence="2">The sequence shown here is derived from an EMBL/GenBank/DDBJ whole genome shotgun (WGS) entry which is preliminary data.</text>
</comment>
<dbReference type="RefSeq" id="WP_148811542.1">
    <property type="nucleotide sequence ID" value="NZ_VSZI01000001.1"/>
</dbReference>
<evidence type="ECO:0000313" key="2">
    <source>
        <dbReference type="EMBL" id="TYR19841.1"/>
    </source>
</evidence>
<sequence length="598" mass="63024">MSSSLHSPPTRELATGKPGRPLPRVPAWGLGLFILAVTASTLWPFWWGLVPSRDRAFMLRDMMVPFNLSANDLVLGKGDYSPRALPQDAILAVFSPIIPATTLAAAMVLTAAACGILGAVKMARDMAGAHRAAQLVCGLFVVWNPYVIERLLQGQWSLALAVMLLPAIAYCAATGFRGPQVLLISLAGLTPAGLVLGALVAMVFSPTARSRALVLFTSLTLATPWLLVTLFNGTPSRSSANGAEAFAVGPDGPLGTVVSVLGLGGIWNAGAIPPSRGLLGALAGLALFVFAAWGFAELWRVYRGVAVLTAAAFAVPLLLATPFGLPLMRFLVAHVPGVALFRDTHKLVGLALPGLILLLAVGLERLRQRAASTSTELSPNGTRVLGGVVPLAVGALVIATVPGYPADVSPAAPQRISPAWASFAETIAGVPRSKILLFPPGNYRLREDGEPTLTPALKTLPGQPLDPQFLIVDGTLVDGDRDTIRLLKDTMAGRDTLAANGVGWVIADRPLMTNNEEDYQQLDELLAEYPMVDEAEGIQLYRIPQPHGAGSKQPSTPAVAGMALYWITQLCALCAGLWSLGQARRDARRRALAAEISS</sequence>
<dbReference type="AlphaFoldDB" id="A0A5D4FTL3"/>
<name>A0A5D4FTL3_9CORY</name>
<feature type="transmembrane region" description="Helical" evidence="1">
    <location>
        <begin position="27"/>
        <end position="49"/>
    </location>
</feature>
<feature type="transmembrane region" description="Helical" evidence="1">
    <location>
        <begin position="154"/>
        <end position="174"/>
    </location>
</feature>
<accession>A0A5D4FTL3</accession>
<keyword evidence="1" id="KW-0472">Membrane</keyword>
<organism evidence="2 3">
    <name type="scientific">Corynebacterium urealyticum</name>
    <dbReference type="NCBI Taxonomy" id="43771"/>
    <lineage>
        <taxon>Bacteria</taxon>
        <taxon>Bacillati</taxon>
        <taxon>Actinomycetota</taxon>
        <taxon>Actinomycetes</taxon>
        <taxon>Mycobacteriales</taxon>
        <taxon>Corynebacteriaceae</taxon>
        <taxon>Corynebacterium</taxon>
    </lineage>
</organism>
<protein>
    <submittedName>
        <fullName evidence="2">Uncharacterized protein</fullName>
    </submittedName>
</protein>
<keyword evidence="1" id="KW-0812">Transmembrane</keyword>
<gene>
    <name evidence="2" type="ORF">FYJ87_02255</name>
</gene>
<dbReference type="Proteomes" id="UP000324726">
    <property type="component" value="Unassembled WGS sequence"/>
</dbReference>
<feature type="transmembrane region" description="Helical" evidence="1">
    <location>
        <begin position="278"/>
        <end position="298"/>
    </location>
</feature>
<feature type="transmembrane region" description="Helical" evidence="1">
    <location>
        <begin position="252"/>
        <end position="272"/>
    </location>
</feature>
<feature type="transmembrane region" description="Helical" evidence="1">
    <location>
        <begin position="562"/>
        <end position="580"/>
    </location>
</feature>
<proteinExistence type="predicted"/>
<evidence type="ECO:0000313" key="3">
    <source>
        <dbReference type="Proteomes" id="UP000324726"/>
    </source>
</evidence>
<dbReference type="EMBL" id="VSZI01000001">
    <property type="protein sequence ID" value="TYR19841.1"/>
    <property type="molecule type" value="Genomic_DNA"/>
</dbReference>
<feature type="transmembrane region" description="Helical" evidence="1">
    <location>
        <begin position="305"/>
        <end position="325"/>
    </location>
</feature>
<evidence type="ECO:0000256" key="1">
    <source>
        <dbReference type="SAM" id="Phobius"/>
    </source>
</evidence>
<feature type="transmembrane region" description="Helical" evidence="1">
    <location>
        <begin position="210"/>
        <end position="231"/>
    </location>
</feature>
<feature type="transmembrane region" description="Helical" evidence="1">
    <location>
        <begin position="89"/>
        <end position="120"/>
    </location>
</feature>
<reference evidence="2 3" key="1">
    <citation type="submission" date="2019-08" db="EMBL/GenBank/DDBJ databases">
        <title>Draft genome of C. urealyticum strain VH4248.</title>
        <authorList>
            <person name="Navas J."/>
        </authorList>
    </citation>
    <scope>NUCLEOTIDE SEQUENCE [LARGE SCALE GENOMIC DNA]</scope>
    <source>
        <strain evidence="2 3">VH4248</strain>
    </source>
</reference>
<feature type="transmembrane region" description="Helical" evidence="1">
    <location>
        <begin position="345"/>
        <end position="363"/>
    </location>
</feature>
<feature type="transmembrane region" description="Helical" evidence="1">
    <location>
        <begin position="181"/>
        <end position="204"/>
    </location>
</feature>
<feature type="transmembrane region" description="Helical" evidence="1">
    <location>
        <begin position="384"/>
        <end position="404"/>
    </location>
</feature>